<gene>
    <name evidence="1" type="ORF">NC653_005177</name>
</gene>
<proteinExistence type="predicted"/>
<sequence length="112" mass="12987">MIVYVANCRYGSPTRTPHQKSQRILQQPNQIWPTDLLKQETSPYKYCDSRQKPNGTPIIRSPKLQSIPSWVRCVHVKPVFFFPVRERANHAYCSPITISDSQDLDNSHYTPS</sequence>
<accession>A0AAD6WCS3</accession>
<keyword evidence="2" id="KW-1185">Reference proteome</keyword>
<protein>
    <submittedName>
        <fullName evidence="1">Uncharacterized protein</fullName>
    </submittedName>
</protein>
<dbReference type="AlphaFoldDB" id="A0AAD6WCS3"/>
<organism evidence="1 2">
    <name type="scientific">Populus alba x Populus x berolinensis</name>
    <dbReference type="NCBI Taxonomy" id="444605"/>
    <lineage>
        <taxon>Eukaryota</taxon>
        <taxon>Viridiplantae</taxon>
        <taxon>Streptophyta</taxon>
        <taxon>Embryophyta</taxon>
        <taxon>Tracheophyta</taxon>
        <taxon>Spermatophyta</taxon>
        <taxon>Magnoliopsida</taxon>
        <taxon>eudicotyledons</taxon>
        <taxon>Gunneridae</taxon>
        <taxon>Pentapetalae</taxon>
        <taxon>rosids</taxon>
        <taxon>fabids</taxon>
        <taxon>Malpighiales</taxon>
        <taxon>Salicaceae</taxon>
        <taxon>Saliceae</taxon>
        <taxon>Populus</taxon>
    </lineage>
</organism>
<evidence type="ECO:0000313" key="1">
    <source>
        <dbReference type="EMBL" id="KAJ7005769.1"/>
    </source>
</evidence>
<dbReference type="Proteomes" id="UP001164929">
    <property type="component" value="Chromosome 2"/>
</dbReference>
<name>A0AAD6WCS3_9ROSI</name>
<comment type="caution">
    <text evidence="1">The sequence shown here is derived from an EMBL/GenBank/DDBJ whole genome shotgun (WGS) entry which is preliminary data.</text>
</comment>
<reference evidence="1" key="1">
    <citation type="journal article" date="2023" name="Mol. Ecol. Resour.">
        <title>Chromosome-level genome assembly of a triploid poplar Populus alba 'Berolinensis'.</title>
        <authorList>
            <person name="Chen S."/>
            <person name="Yu Y."/>
            <person name="Wang X."/>
            <person name="Wang S."/>
            <person name="Zhang T."/>
            <person name="Zhou Y."/>
            <person name="He R."/>
            <person name="Meng N."/>
            <person name="Wang Y."/>
            <person name="Liu W."/>
            <person name="Liu Z."/>
            <person name="Liu J."/>
            <person name="Guo Q."/>
            <person name="Huang H."/>
            <person name="Sederoff R.R."/>
            <person name="Wang G."/>
            <person name="Qu G."/>
            <person name="Chen S."/>
        </authorList>
    </citation>
    <scope>NUCLEOTIDE SEQUENCE</scope>
    <source>
        <strain evidence="1">SC-2020</strain>
    </source>
</reference>
<evidence type="ECO:0000313" key="2">
    <source>
        <dbReference type="Proteomes" id="UP001164929"/>
    </source>
</evidence>
<dbReference type="EMBL" id="JAQIZT010000002">
    <property type="protein sequence ID" value="KAJ7005769.1"/>
    <property type="molecule type" value="Genomic_DNA"/>
</dbReference>